<evidence type="ECO:0000256" key="4">
    <source>
        <dbReference type="SAM" id="Coils"/>
    </source>
</evidence>
<feature type="compositionally biased region" description="Polar residues" evidence="5">
    <location>
        <begin position="337"/>
        <end position="347"/>
    </location>
</feature>
<dbReference type="GO" id="GO:0031436">
    <property type="term" value="C:BRCA1-BARD1 complex"/>
    <property type="evidence" value="ECO:0007669"/>
    <property type="project" value="TreeGrafter"/>
</dbReference>
<feature type="compositionally biased region" description="Low complexity" evidence="5">
    <location>
        <begin position="364"/>
        <end position="379"/>
    </location>
</feature>
<dbReference type="OMA" id="ANADPQW"/>
<dbReference type="Proteomes" id="UP000264820">
    <property type="component" value="Unplaced"/>
</dbReference>
<keyword evidence="1" id="KW-0677">Repeat</keyword>
<keyword evidence="7" id="KW-1185">Reference proteome</keyword>
<feature type="repeat" description="ANK" evidence="3">
    <location>
        <begin position="100"/>
        <end position="132"/>
    </location>
</feature>
<evidence type="ECO:0000256" key="2">
    <source>
        <dbReference type="ARBA" id="ARBA00023043"/>
    </source>
</evidence>
<dbReference type="Pfam" id="PF13637">
    <property type="entry name" value="Ank_4"/>
    <property type="match status" value="1"/>
</dbReference>
<dbReference type="InterPro" id="IPR036770">
    <property type="entry name" value="Ankyrin_rpt-contain_sf"/>
</dbReference>
<feature type="repeat" description="ANK" evidence="3">
    <location>
        <begin position="34"/>
        <end position="66"/>
    </location>
</feature>
<organism evidence="6 7">
    <name type="scientific">Hippocampus comes</name>
    <name type="common">Tiger tail seahorse</name>
    <dbReference type="NCBI Taxonomy" id="109280"/>
    <lineage>
        <taxon>Eukaryota</taxon>
        <taxon>Metazoa</taxon>
        <taxon>Chordata</taxon>
        <taxon>Craniata</taxon>
        <taxon>Vertebrata</taxon>
        <taxon>Euteleostomi</taxon>
        <taxon>Actinopterygii</taxon>
        <taxon>Neopterygii</taxon>
        <taxon>Teleostei</taxon>
        <taxon>Neoteleostei</taxon>
        <taxon>Acanthomorphata</taxon>
        <taxon>Syngnathiaria</taxon>
        <taxon>Syngnathiformes</taxon>
        <taxon>Syngnathoidei</taxon>
        <taxon>Syngnathidae</taxon>
        <taxon>Hippocampus</taxon>
    </lineage>
</organism>
<dbReference type="PANTHER" id="PTHR24171:SF8">
    <property type="entry name" value="BRCA1-ASSOCIATED RING DOMAIN PROTEIN 1"/>
    <property type="match status" value="1"/>
</dbReference>
<name>A0A3Q2XAN7_HIPCM</name>
<dbReference type="Gene3D" id="1.25.40.20">
    <property type="entry name" value="Ankyrin repeat-containing domain"/>
    <property type="match status" value="2"/>
</dbReference>
<dbReference type="SUPFAM" id="SSF48403">
    <property type="entry name" value="Ankyrin repeat"/>
    <property type="match status" value="1"/>
</dbReference>
<dbReference type="Ensembl" id="ENSHCOT00000013733.1">
    <property type="protein sequence ID" value="ENSHCOP00000000467.1"/>
    <property type="gene ID" value="ENSHCOG00000001288.1"/>
</dbReference>
<feature type="coiled-coil region" evidence="4">
    <location>
        <begin position="420"/>
        <end position="454"/>
    </location>
</feature>
<dbReference type="GO" id="GO:0085020">
    <property type="term" value="P:protein K6-linked ubiquitination"/>
    <property type="evidence" value="ECO:0007669"/>
    <property type="project" value="TreeGrafter"/>
</dbReference>
<feature type="repeat" description="ANK" evidence="3">
    <location>
        <begin position="67"/>
        <end position="99"/>
    </location>
</feature>
<dbReference type="PROSITE" id="PS50088">
    <property type="entry name" value="ANK_REPEAT"/>
    <property type="match status" value="4"/>
</dbReference>
<dbReference type="Pfam" id="PF12796">
    <property type="entry name" value="Ank_2"/>
    <property type="match status" value="1"/>
</dbReference>
<dbReference type="AlphaFoldDB" id="A0A3Q2XAN7"/>
<keyword evidence="4" id="KW-0175">Coiled coil</keyword>
<dbReference type="STRING" id="109280.ENSHCOP00000000467"/>
<dbReference type="GO" id="GO:0004842">
    <property type="term" value="F:ubiquitin-protein transferase activity"/>
    <property type="evidence" value="ECO:0007669"/>
    <property type="project" value="TreeGrafter"/>
</dbReference>
<keyword evidence="2 3" id="KW-0040">ANK repeat</keyword>
<feature type="repeat" description="ANK" evidence="3">
    <location>
        <begin position="1"/>
        <end position="33"/>
    </location>
</feature>
<accession>A0A3Q2XAN7</accession>
<dbReference type="PRINTS" id="PR01415">
    <property type="entry name" value="ANKYRIN"/>
</dbReference>
<evidence type="ECO:0000313" key="7">
    <source>
        <dbReference type="Proteomes" id="UP000264820"/>
    </source>
</evidence>
<feature type="region of interest" description="Disordered" evidence="5">
    <location>
        <begin position="325"/>
        <end position="379"/>
    </location>
</feature>
<evidence type="ECO:0000256" key="5">
    <source>
        <dbReference type="SAM" id="MobiDB-lite"/>
    </source>
</evidence>
<dbReference type="GeneTree" id="ENSGT00940000155887"/>
<protein>
    <submittedName>
        <fullName evidence="6">Uncharacterized protein</fullName>
    </submittedName>
</protein>
<sequence length="459" mass="51015">PHQTALHRAAILGNSDAISALIQGGCALDLQNRDGNTALHEVSWHGFLQCVKLLVKAGANVHIKNKAGNTALHLASQNDHAQTARLLLLGGATPDTKNKVRETALHVAAALSHKRTVQLLLDSGADGKIRNNVKCIRISHFKTILIHVAICHSSSLEVCELLTGSSTEFHLKRDPIARDNSRISYGNCFHLYTLYRDTDGNVRQAPANGCHCRPKIKKLEEKLKGTQEELRLHILNMHEQVDSRLRKMDRKSKHQVFHGLMPVAYANQLSPHWLFTPAFLPRHGAQKPPRRLWIILDTPDVLPSSTGRTAPLFCRGSSPDPVDCTGASATRAAPSSGHRSAASTSLHSPRVAQTCRVQNRGSINSTWSTSRRPPRNSSRNINRHALAHLARSANSAAAVTQHFFETVSIQLERWYERKVLEVEEQTKVKMEQERQELLQHINVLEEELQKLKTGVNAET</sequence>
<evidence type="ECO:0000313" key="6">
    <source>
        <dbReference type="Ensembl" id="ENSHCOP00000000467.1"/>
    </source>
</evidence>
<dbReference type="GO" id="GO:0070531">
    <property type="term" value="C:BRCA1-A complex"/>
    <property type="evidence" value="ECO:0007669"/>
    <property type="project" value="TreeGrafter"/>
</dbReference>
<proteinExistence type="predicted"/>
<dbReference type="PROSITE" id="PS50297">
    <property type="entry name" value="ANK_REP_REGION"/>
    <property type="match status" value="3"/>
</dbReference>
<evidence type="ECO:0000256" key="3">
    <source>
        <dbReference type="PROSITE-ProRule" id="PRU00023"/>
    </source>
</evidence>
<dbReference type="SMART" id="SM00248">
    <property type="entry name" value="ANK"/>
    <property type="match status" value="5"/>
</dbReference>
<dbReference type="PANTHER" id="PTHR24171">
    <property type="entry name" value="ANKYRIN REPEAT DOMAIN-CONTAINING PROTEIN 39-RELATED"/>
    <property type="match status" value="1"/>
</dbReference>
<evidence type="ECO:0000256" key="1">
    <source>
        <dbReference type="ARBA" id="ARBA00022737"/>
    </source>
</evidence>
<reference evidence="6" key="1">
    <citation type="submission" date="2025-08" db="UniProtKB">
        <authorList>
            <consortium name="Ensembl"/>
        </authorList>
    </citation>
    <scope>IDENTIFICATION</scope>
</reference>
<reference evidence="6" key="2">
    <citation type="submission" date="2025-09" db="UniProtKB">
        <authorList>
            <consortium name="Ensembl"/>
        </authorList>
    </citation>
    <scope>IDENTIFICATION</scope>
</reference>
<dbReference type="InterPro" id="IPR002110">
    <property type="entry name" value="Ankyrin_rpt"/>
</dbReference>